<name>A0ABV5ADI1_9BACL</name>
<reference evidence="5 6" key="1">
    <citation type="journal article" date="2024" name="Int. J. Mol. Sci.">
        <title>Exploration of Alicyclobacillus spp. Genome in Search of Antibiotic Resistance.</title>
        <authorList>
            <person name="Bucka-Kolendo J."/>
            <person name="Kiousi D.E."/>
            <person name="Dekowska A."/>
            <person name="Mikolajczuk-Szczyrba A."/>
            <person name="Karadedos D.M."/>
            <person name="Michael P."/>
            <person name="Galanis A."/>
            <person name="Sokolowska B."/>
        </authorList>
    </citation>
    <scope>NUCLEOTIDE SEQUENCE [LARGE SCALE GENOMIC DNA]</scope>
    <source>
        <strain evidence="5 6">KKP 3000</strain>
    </source>
</reference>
<dbReference type="InterPro" id="IPR045851">
    <property type="entry name" value="AMP-bd_C_sf"/>
</dbReference>
<evidence type="ECO:0000313" key="6">
    <source>
        <dbReference type="Proteomes" id="UP001579974"/>
    </source>
</evidence>
<dbReference type="PROSITE" id="PS00455">
    <property type="entry name" value="AMP_BINDING"/>
    <property type="match status" value="1"/>
</dbReference>
<dbReference type="Gene3D" id="3.30.300.30">
    <property type="match status" value="1"/>
</dbReference>
<accession>A0ABV5ADI1</accession>
<keyword evidence="1" id="KW-0547">Nucleotide-binding</keyword>
<keyword evidence="6" id="KW-1185">Reference proteome</keyword>
<evidence type="ECO:0000256" key="3">
    <source>
        <dbReference type="ARBA" id="ARBA00024484"/>
    </source>
</evidence>
<dbReference type="EMBL" id="JBDXSU010000005">
    <property type="protein sequence ID" value="MFB5190314.1"/>
    <property type="molecule type" value="Genomic_DNA"/>
</dbReference>
<dbReference type="InterPro" id="IPR000873">
    <property type="entry name" value="AMP-dep_synth/lig_dom"/>
</dbReference>
<dbReference type="Gene3D" id="3.40.50.12780">
    <property type="entry name" value="N-terminal domain of ligase-like"/>
    <property type="match status" value="1"/>
</dbReference>
<proteinExistence type="predicted"/>
<evidence type="ECO:0000256" key="2">
    <source>
        <dbReference type="ARBA" id="ARBA00022840"/>
    </source>
</evidence>
<dbReference type="InterPro" id="IPR042099">
    <property type="entry name" value="ANL_N_sf"/>
</dbReference>
<evidence type="ECO:0000259" key="4">
    <source>
        <dbReference type="Pfam" id="PF00501"/>
    </source>
</evidence>
<keyword evidence="5" id="KW-0436">Ligase</keyword>
<evidence type="ECO:0000256" key="1">
    <source>
        <dbReference type="ARBA" id="ARBA00022741"/>
    </source>
</evidence>
<evidence type="ECO:0000313" key="5">
    <source>
        <dbReference type="EMBL" id="MFB5190314.1"/>
    </source>
</evidence>
<dbReference type="Pfam" id="PF00501">
    <property type="entry name" value="AMP-binding"/>
    <property type="match status" value="1"/>
</dbReference>
<keyword evidence="2" id="KW-0067">ATP-binding</keyword>
<gene>
    <name evidence="5" type="ORF">KKP3000_003759</name>
</gene>
<dbReference type="CDD" id="cd05907">
    <property type="entry name" value="VL_LC_FACS_like"/>
    <property type="match status" value="1"/>
</dbReference>
<protein>
    <submittedName>
        <fullName evidence="5">Long-chain fatty acid--CoA ligase</fullName>
    </submittedName>
</protein>
<dbReference type="PANTHER" id="PTHR43272:SF33">
    <property type="entry name" value="AMP-BINDING DOMAIN-CONTAINING PROTEIN-RELATED"/>
    <property type="match status" value="1"/>
</dbReference>
<dbReference type="InterPro" id="IPR020845">
    <property type="entry name" value="AMP-binding_CS"/>
</dbReference>
<dbReference type="GO" id="GO:0016874">
    <property type="term" value="F:ligase activity"/>
    <property type="evidence" value="ECO:0007669"/>
    <property type="project" value="UniProtKB-KW"/>
</dbReference>
<comment type="catalytic activity">
    <reaction evidence="3">
        <text>a long-chain fatty acid + ATP + CoA = a long-chain fatty acyl-CoA + AMP + diphosphate</text>
        <dbReference type="Rhea" id="RHEA:15421"/>
        <dbReference type="ChEBI" id="CHEBI:30616"/>
        <dbReference type="ChEBI" id="CHEBI:33019"/>
        <dbReference type="ChEBI" id="CHEBI:57287"/>
        <dbReference type="ChEBI" id="CHEBI:57560"/>
        <dbReference type="ChEBI" id="CHEBI:83139"/>
        <dbReference type="ChEBI" id="CHEBI:456215"/>
        <dbReference type="EC" id="6.2.1.3"/>
    </reaction>
    <physiologicalReaction direction="left-to-right" evidence="3">
        <dbReference type="Rhea" id="RHEA:15422"/>
    </physiologicalReaction>
</comment>
<dbReference type="RefSeq" id="WP_275473634.1">
    <property type="nucleotide sequence ID" value="NZ_CP162940.1"/>
</dbReference>
<dbReference type="Pfam" id="PF23562">
    <property type="entry name" value="AMP-binding_C_3"/>
    <property type="match status" value="1"/>
</dbReference>
<dbReference type="SUPFAM" id="SSF56801">
    <property type="entry name" value="Acetyl-CoA synthetase-like"/>
    <property type="match status" value="1"/>
</dbReference>
<dbReference type="Proteomes" id="UP001579974">
    <property type="component" value="Unassembled WGS sequence"/>
</dbReference>
<organism evidence="5 6">
    <name type="scientific">Alicyclobacillus fastidiosus</name>
    <dbReference type="NCBI Taxonomy" id="392011"/>
    <lineage>
        <taxon>Bacteria</taxon>
        <taxon>Bacillati</taxon>
        <taxon>Bacillota</taxon>
        <taxon>Bacilli</taxon>
        <taxon>Bacillales</taxon>
        <taxon>Alicyclobacillaceae</taxon>
        <taxon>Alicyclobacillus</taxon>
    </lineage>
</organism>
<feature type="domain" description="AMP-dependent synthetase/ligase" evidence="4">
    <location>
        <begin position="14"/>
        <end position="425"/>
    </location>
</feature>
<sequence length="614" mass="67653">MSNSIPYSSLPQTFFETAYQHSGRLALSDPAGADADSLTFAQMSARIFGVAHSLLGHGVQAGERVGLISAGRSWWPICDFAILTIGAWTVPVYPSLPPNQLGFIVRHSGMSGIFVEDAKQLAKLVAAHQEEALPIRFVVILNEQEYRGSDVLSAPWPVYSYRSWSQQKADEAIVRTRLRAVQLDDVATIVYTSGTTGLPKGVLLTHRNILSNYVAVKERLDIGPEDVHLSYLPLSHIFERTCGEYIPLLSGSAVYYATSIDTIVADFARVRPTMFTTVPRLLEKVQERVEGQMREAGGIKQRIFESAMAAGAKLYVERRRVSPVRTKLFDKLVYQKIKQVMGGRLRFIVSGGAPLSPHVCRFFMALGMQVYEGYGMTETSPVIAFNSPDAPRLGTVGRRLSNVEVKVASDGELLVRGPSISPGYYDNDEANLQAYTEDGWLRTGDMAEVSADGYIKITDRKKHLIVLSTGKKVTPAPIEAEILQSPYIDQVCLIGQGRKFVAAVVVPNEAATAGWKRKHSELAHDSAQMVALLEAEVARTTAQFARFEQPKRIVVAEPFTIENDLLTPSLKVKPKQVGERYQAEIDALYRLPAADVTEPSRVMADEVGMSIPHN</sequence>
<dbReference type="PANTHER" id="PTHR43272">
    <property type="entry name" value="LONG-CHAIN-FATTY-ACID--COA LIGASE"/>
    <property type="match status" value="1"/>
</dbReference>
<comment type="caution">
    <text evidence="5">The sequence shown here is derived from an EMBL/GenBank/DDBJ whole genome shotgun (WGS) entry which is preliminary data.</text>
</comment>